<sequence>MQKFYKQDLAHIHDLGYGEHARQASAEIVQLLAKNNIANGLVVDLGCGSGITAQTLSRDGHQVLGIDISDAMVNLARARVPQAKFYVASLFNVELPPCEVVTSLGECVNYLFDPDHQEDRLQQLFKRVYQALKPGGMFIFDLAEPGQVQKGEEQHFSEGNDWLVLVKKEENLKAATLTRHIVTLRRIGETYRRDDEVHHLRLYHSAAVTQKLRRAGFQVRTTRSYGAYRLPNAHTAFVALKPLRA</sequence>
<feature type="domain" description="Methyltransferase" evidence="2">
    <location>
        <begin position="42"/>
        <end position="136"/>
    </location>
</feature>
<name>A0ABS5Y604_9CYAN</name>
<comment type="caution">
    <text evidence="3">The sequence shown here is derived from an EMBL/GenBank/DDBJ whole genome shotgun (WGS) entry which is preliminary data.</text>
</comment>
<dbReference type="Gene3D" id="2.20.25.110">
    <property type="entry name" value="S-adenosyl-L-methionine-dependent methyltransferases"/>
    <property type="match status" value="1"/>
</dbReference>
<dbReference type="Pfam" id="PF13649">
    <property type="entry name" value="Methyltransf_25"/>
    <property type="match status" value="1"/>
</dbReference>
<evidence type="ECO:0000313" key="4">
    <source>
        <dbReference type="Proteomes" id="UP001196661"/>
    </source>
</evidence>
<evidence type="ECO:0000313" key="3">
    <source>
        <dbReference type="EMBL" id="MBT9312943.1"/>
    </source>
</evidence>
<keyword evidence="1" id="KW-0808">Transferase</keyword>
<keyword evidence="4" id="KW-1185">Reference proteome</keyword>
<protein>
    <submittedName>
        <fullName evidence="3">Class I SAM-dependent methyltransferase</fullName>
    </submittedName>
</protein>
<proteinExistence type="predicted"/>
<dbReference type="GO" id="GO:0008168">
    <property type="term" value="F:methyltransferase activity"/>
    <property type="evidence" value="ECO:0007669"/>
    <property type="project" value="UniProtKB-KW"/>
</dbReference>
<dbReference type="CDD" id="cd02440">
    <property type="entry name" value="AdoMet_MTases"/>
    <property type="match status" value="1"/>
</dbReference>
<gene>
    <name evidence="3" type="ORF">IXB28_12045</name>
</gene>
<evidence type="ECO:0000259" key="2">
    <source>
        <dbReference type="Pfam" id="PF13649"/>
    </source>
</evidence>
<reference evidence="3 4" key="1">
    <citation type="journal article" date="2021" name="Mar. Drugs">
        <title>Genome Reduction and Secondary Metabolism of the Marine Sponge-Associated Cyanobacterium Leptothoe.</title>
        <authorList>
            <person name="Konstantinou D."/>
            <person name="Popin R.V."/>
            <person name="Fewer D.P."/>
            <person name="Sivonen K."/>
            <person name="Gkelis S."/>
        </authorList>
    </citation>
    <scope>NUCLEOTIDE SEQUENCE [LARGE SCALE GENOMIC DNA]</scope>
    <source>
        <strain evidence="3 4">TAU-MAC 1615</strain>
    </source>
</reference>
<dbReference type="InterPro" id="IPR041698">
    <property type="entry name" value="Methyltransf_25"/>
</dbReference>
<dbReference type="SUPFAM" id="SSF53335">
    <property type="entry name" value="S-adenosyl-L-methionine-dependent methyltransferases"/>
    <property type="match status" value="1"/>
</dbReference>
<keyword evidence="3" id="KW-0489">Methyltransferase</keyword>
<dbReference type="Gene3D" id="3.40.50.150">
    <property type="entry name" value="Vaccinia Virus protein VP39"/>
    <property type="match status" value="1"/>
</dbReference>
<dbReference type="PANTHER" id="PTHR43861">
    <property type="entry name" value="TRANS-ACONITATE 2-METHYLTRANSFERASE-RELATED"/>
    <property type="match status" value="1"/>
</dbReference>
<accession>A0ABS5Y604</accession>
<dbReference type="Proteomes" id="UP001196661">
    <property type="component" value="Unassembled WGS sequence"/>
</dbReference>
<dbReference type="EMBL" id="JADOER010000011">
    <property type="protein sequence ID" value="MBT9312943.1"/>
    <property type="molecule type" value="Genomic_DNA"/>
</dbReference>
<dbReference type="InterPro" id="IPR029063">
    <property type="entry name" value="SAM-dependent_MTases_sf"/>
</dbReference>
<dbReference type="RefSeq" id="WP_215618844.1">
    <property type="nucleotide sequence ID" value="NZ_JADOER010000011.1"/>
</dbReference>
<dbReference type="GO" id="GO:0032259">
    <property type="term" value="P:methylation"/>
    <property type="evidence" value="ECO:0007669"/>
    <property type="project" value="UniProtKB-KW"/>
</dbReference>
<organism evidence="3 4">
    <name type="scientific">Leptothoe kymatousa TAU-MAC 1615</name>
    <dbReference type="NCBI Taxonomy" id="2364775"/>
    <lineage>
        <taxon>Bacteria</taxon>
        <taxon>Bacillati</taxon>
        <taxon>Cyanobacteriota</taxon>
        <taxon>Cyanophyceae</taxon>
        <taxon>Nodosilineales</taxon>
        <taxon>Cymatolegaceae</taxon>
        <taxon>Leptothoe</taxon>
        <taxon>Leptothoe kymatousa</taxon>
    </lineage>
</organism>
<evidence type="ECO:0000256" key="1">
    <source>
        <dbReference type="ARBA" id="ARBA00022679"/>
    </source>
</evidence>